<keyword evidence="2" id="KW-1185">Reference proteome</keyword>
<dbReference type="Proteomes" id="UP000828390">
    <property type="component" value="Unassembled WGS sequence"/>
</dbReference>
<name>A0A9D4S139_DREPO</name>
<reference evidence="1" key="1">
    <citation type="journal article" date="2019" name="bioRxiv">
        <title>The Genome of the Zebra Mussel, Dreissena polymorpha: A Resource for Invasive Species Research.</title>
        <authorList>
            <person name="McCartney M.A."/>
            <person name="Auch B."/>
            <person name="Kono T."/>
            <person name="Mallez S."/>
            <person name="Zhang Y."/>
            <person name="Obille A."/>
            <person name="Becker A."/>
            <person name="Abrahante J.E."/>
            <person name="Garbe J."/>
            <person name="Badalamenti J.P."/>
            <person name="Herman A."/>
            <person name="Mangelson H."/>
            <person name="Liachko I."/>
            <person name="Sullivan S."/>
            <person name="Sone E.D."/>
            <person name="Koren S."/>
            <person name="Silverstein K.A.T."/>
            <person name="Beckman K.B."/>
            <person name="Gohl D.M."/>
        </authorList>
    </citation>
    <scope>NUCLEOTIDE SEQUENCE</scope>
    <source>
        <strain evidence="1">Duluth1</strain>
        <tissue evidence="1">Whole animal</tissue>
    </source>
</reference>
<proteinExistence type="predicted"/>
<reference evidence="1" key="2">
    <citation type="submission" date="2020-11" db="EMBL/GenBank/DDBJ databases">
        <authorList>
            <person name="McCartney M.A."/>
            <person name="Auch B."/>
            <person name="Kono T."/>
            <person name="Mallez S."/>
            <person name="Becker A."/>
            <person name="Gohl D.M."/>
            <person name="Silverstein K.A.T."/>
            <person name="Koren S."/>
            <person name="Bechman K.B."/>
            <person name="Herman A."/>
            <person name="Abrahante J.E."/>
            <person name="Garbe J."/>
        </authorList>
    </citation>
    <scope>NUCLEOTIDE SEQUENCE</scope>
    <source>
        <strain evidence="1">Duluth1</strain>
        <tissue evidence="1">Whole animal</tissue>
    </source>
</reference>
<organism evidence="1 2">
    <name type="scientific">Dreissena polymorpha</name>
    <name type="common">Zebra mussel</name>
    <name type="synonym">Mytilus polymorpha</name>
    <dbReference type="NCBI Taxonomy" id="45954"/>
    <lineage>
        <taxon>Eukaryota</taxon>
        <taxon>Metazoa</taxon>
        <taxon>Spiralia</taxon>
        <taxon>Lophotrochozoa</taxon>
        <taxon>Mollusca</taxon>
        <taxon>Bivalvia</taxon>
        <taxon>Autobranchia</taxon>
        <taxon>Heteroconchia</taxon>
        <taxon>Euheterodonta</taxon>
        <taxon>Imparidentia</taxon>
        <taxon>Neoheterodontei</taxon>
        <taxon>Myida</taxon>
        <taxon>Dreissenoidea</taxon>
        <taxon>Dreissenidae</taxon>
        <taxon>Dreissena</taxon>
    </lineage>
</organism>
<dbReference type="AlphaFoldDB" id="A0A9D4S139"/>
<sequence>MCLPEVRCVCPSVLQLMEGCSCFTDAGYDICIRSSLVFPNAAEIGEAVHLLQRLALNCHGLVVGEGTEVTFLGKLDEINLFPLCWNFFFLLKSRCSRSTLVSTSALSTSASNAVRSCRLQLLDGAADLFLCGKSAINWQNACSWQNLRWVRRS</sequence>
<evidence type="ECO:0000313" key="1">
    <source>
        <dbReference type="EMBL" id="KAH3888181.1"/>
    </source>
</evidence>
<dbReference type="EMBL" id="JAIWYP010000001">
    <property type="protein sequence ID" value="KAH3888181.1"/>
    <property type="molecule type" value="Genomic_DNA"/>
</dbReference>
<gene>
    <name evidence="1" type="ORF">DPMN_012211</name>
</gene>
<protein>
    <submittedName>
        <fullName evidence="1">Uncharacterized protein</fullName>
    </submittedName>
</protein>
<comment type="caution">
    <text evidence="1">The sequence shown here is derived from an EMBL/GenBank/DDBJ whole genome shotgun (WGS) entry which is preliminary data.</text>
</comment>
<accession>A0A9D4S139</accession>
<evidence type="ECO:0000313" key="2">
    <source>
        <dbReference type="Proteomes" id="UP000828390"/>
    </source>
</evidence>